<dbReference type="CDD" id="cd01650">
    <property type="entry name" value="RT_nLTR_like"/>
    <property type="match status" value="2"/>
</dbReference>
<evidence type="ECO:0000259" key="1">
    <source>
        <dbReference type="PROSITE" id="PS50878"/>
    </source>
</evidence>
<dbReference type="GO" id="GO:0003964">
    <property type="term" value="F:RNA-directed DNA polymerase activity"/>
    <property type="evidence" value="ECO:0007669"/>
    <property type="project" value="UniProtKB-KW"/>
</dbReference>
<dbReference type="PROSITE" id="PS50878">
    <property type="entry name" value="RT_POL"/>
    <property type="match status" value="2"/>
</dbReference>
<dbReference type="Gene3D" id="3.60.10.10">
    <property type="entry name" value="Endonuclease/exonuclease/phosphatase"/>
    <property type="match status" value="1"/>
</dbReference>
<dbReference type="InterPro" id="IPR043502">
    <property type="entry name" value="DNA/RNA_pol_sf"/>
</dbReference>
<dbReference type="InterPro" id="IPR005135">
    <property type="entry name" value="Endo/exonuclease/phosphatase"/>
</dbReference>
<dbReference type="InterPro" id="IPR052560">
    <property type="entry name" value="RdDP_mobile_element"/>
</dbReference>
<sequence length="1181" mass="134384">MTSNLKIVHWNANGITRKTNELSAFISTYKPDIILLNETHLKPNLSLKIPNFITYRNDLPLIRGSPAHGGTAILVHRTIVHQQININTKLQSTSILIKINNKTTLVSSVYKPPSSTLIRSDLDLLINAADNIIIAGDLNSKHPLWNSRRTNATGLILYNHLLQNDYSIVAPDTPTHFPSSKKYRPDVLDIAIVRTHLLVHVTNLNELSSDHNPILLELSDSPITVSPPTPNTQINWNKFYHTLNAEKPNTTFLTNTKKNIDNCIQAFTNSIHSALDNSSYLRNKNSRRPVIPAEIQQEINAKNRIRREWQQNRDPLIKRSLNAKIKLIRLMLQTHREDEWDKYLNSINHNENSIYKLNRGLLKKRPATHPLLGPNGLSYSAKEKSEIIADSLERQFSTFQGPNLPEVTESIAKIRGSILNKPNLFTTPGSIQKLISKLAKNKAPGRDQITNTALKFLPKNKLLDLTKIINGCFDLCYFPSIWKLSSIISIPKPGKNHQLPENYRPIALLSSLSKIYERVILQYLQKSLAGKIREEQFAFRRNHSTVLQLTKLMDKISENLNQGIQTAAIFLDVEKAFDSVCHDGLLHKMLSMNIPLQLIKITESFLSERTFSVKIENQNSSLRKANAGVPQGSCLSLTLFNIYTNDLPTNNKSRVSLFADDTMFYCSNHNARFASLQLQKQINLASDWFKTWRLRINESKTTAIMFGINDAQVNSNDYTTPGFIKDIINHLPKRKASGEDQITNNALKNAPKNFILRLTHIYNSCFRHCFFPDDWKKGQIITIPKPGKNHQDPVSYRPITLLPTIAKIFEIIILRKLKCKTEHLVRDEQFAFRHQHSTVLQLIKLTDQLCKNRNDKKFTPAIFLDVEKAFDKVWHEGLLHKLIKIGTPIHLVKLIKSFLSNRYFNVRVENSVSSNRPINAGVPQGSCLSPYLYLIYTNDIPVNVNSNLALFADDTMFYTSNRNPNYAIAALQKQVDLALTWFENWRLGINTGKTVAILFNKNTTFNLNRITMAGIPIPWSNQAKYLGVTFDKFLTFNGHVKNTLVKARRCKNMLTPVLNSHSPVPLKTKIQIYQMYIRPLLTYAAEAWGPCISRSNWKVIESVQTSCIRSSAGLLSITSNHNILNSAGLKTLREVITTNSVRLFKRNTLSVHDHIVNLGRDEAITSIKSTPKIRPFDWSHT</sequence>
<protein>
    <submittedName>
        <fullName evidence="2">Putative RNA-directed DNA polymerase</fullName>
    </submittedName>
</protein>
<dbReference type="SUPFAM" id="SSF56672">
    <property type="entry name" value="DNA/RNA polymerases"/>
    <property type="match status" value="2"/>
</dbReference>
<feature type="domain" description="Reverse transcriptase" evidence="1">
    <location>
        <begin position="764"/>
        <end position="1030"/>
    </location>
</feature>
<name>A0A2S2NJB5_SCHGA</name>
<dbReference type="InterPro" id="IPR036691">
    <property type="entry name" value="Endo/exonu/phosph_ase_sf"/>
</dbReference>
<keyword evidence="2" id="KW-0808">Transferase</keyword>
<evidence type="ECO:0000313" key="2">
    <source>
        <dbReference type="EMBL" id="MBY17280.1"/>
    </source>
</evidence>
<gene>
    <name evidence="2" type="ORF">g.134260</name>
</gene>
<feature type="domain" description="Reverse transcriptase" evidence="1">
    <location>
        <begin position="471"/>
        <end position="725"/>
    </location>
</feature>
<dbReference type="Pfam" id="PF00078">
    <property type="entry name" value="RVT_1"/>
    <property type="match status" value="2"/>
</dbReference>
<dbReference type="AlphaFoldDB" id="A0A2S2NJB5"/>
<dbReference type="PANTHER" id="PTHR36688:SF2">
    <property type="entry name" value="ENDONUCLEASE_EXONUCLEASE_PHOSPHATASE DOMAIN-CONTAINING PROTEIN"/>
    <property type="match status" value="1"/>
</dbReference>
<organism evidence="2">
    <name type="scientific">Schizaphis graminum</name>
    <name type="common">Green bug aphid</name>
    <dbReference type="NCBI Taxonomy" id="13262"/>
    <lineage>
        <taxon>Eukaryota</taxon>
        <taxon>Metazoa</taxon>
        <taxon>Ecdysozoa</taxon>
        <taxon>Arthropoda</taxon>
        <taxon>Hexapoda</taxon>
        <taxon>Insecta</taxon>
        <taxon>Pterygota</taxon>
        <taxon>Neoptera</taxon>
        <taxon>Paraneoptera</taxon>
        <taxon>Hemiptera</taxon>
        <taxon>Sternorrhyncha</taxon>
        <taxon>Aphidomorpha</taxon>
        <taxon>Aphidoidea</taxon>
        <taxon>Aphididae</taxon>
        <taxon>Aphidini</taxon>
        <taxon>Schizaphis</taxon>
    </lineage>
</organism>
<dbReference type="Pfam" id="PF14529">
    <property type="entry name" value="Exo_endo_phos_2"/>
    <property type="match status" value="1"/>
</dbReference>
<dbReference type="PANTHER" id="PTHR36688">
    <property type="entry name" value="ENDO/EXONUCLEASE/PHOSPHATASE DOMAIN-CONTAINING PROTEIN"/>
    <property type="match status" value="1"/>
</dbReference>
<keyword evidence="2" id="KW-0548">Nucleotidyltransferase</keyword>
<dbReference type="EMBL" id="GGMR01004661">
    <property type="protein sequence ID" value="MBY17280.1"/>
    <property type="molecule type" value="Transcribed_RNA"/>
</dbReference>
<proteinExistence type="predicted"/>
<dbReference type="SUPFAM" id="SSF56219">
    <property type="entry name" value="DNase I-like"/>
    <property type="match status" value="1"/>
</dbReference>
<dbReference type="InterPro" id="IPR000477">
    <property type="entry name" value="RT_dom"/>
</dbReference>
<accession>A0A2S2NJB5</accession>
<reference evidence="2" key="1">
    <citation type="submission" date="2018-04" db="EMBL/GenBank/DDBJ databases">
        <title>Transcriptome of Schizaphis graminum biotype I.</title>
        <authorList>
            <person name="Scully E.D."/>
            <person name="Geib S.M."/>
            <person name="Palmer N.A."/>
            <person name="Koch K."/>
            <person name="Bradshaw J."/>
            <person name="Heng-Moss T."/>
            <person name="Sarath G."/>
        </authorList>
    </citation>
    <scope>NUCLEOTIDE SEQUENCE</scope>
</reference>
<keyword evidence="2" id="KW-0695">RNA-directed DNA polymerase</keyword>